<evidence type="ECO:0000259" key="1">
    <source>
        <dbReference type="Pfam" id="PF01551"/>
    </source>
</evidence>
<dbReference type="Pfam" id="PF01551">
    <property type="entry name" value="Peptidase_M23"/>
    <property type="match status" value="1"/>
</dbReference>
<keyword evidence="3" id="KW-1185">Reference proteome</keyword>
<dbReference type="EMBL" id="QGDT01000023">
    <property type="protein sequence ID" value="PWJ53422.1"/>
    <property type="molecule type" value="Genomic_DNA"/>
</dbReference>
<sequence length="177" mass="19889">MILAYISLFFILNTESKEADLKRDFQALFKSNPEQALRIPCILPTTDLKLGISSLYGYRRHPIDGTQKHHDGIDIVVKKANVVATANGIIRRVGFDKGYGNFIEIDHQNGFYTLYGHLSHIFVKPDDKVQILSIIGISGATGNVTGEHIHYEVKYKNTTLNPLNYILLLYDSISSAH</sequence>
<dbReference type="SUPFAM" id="SSF51261">
    <property type="entry name" value="Duplicated hybrid motif"/>
    <property type="match status" value="1"/>
</dbReference>
<evidence type="ECO:0000313" key="3">
    <source>
        <dbReference type="Proteomes" id="UP000245880"/>
    </source>
</evidence>
<comment type="caution">
    <text evidence="2">The sequence shown here is derived from an EMBL/GenBank/DDBJ whole genome shotgun (WGS) entry which is preliminary data.</text>
</comment>
<dbReference type="AlphaFoldDB" id="A0A316A7H6"/>
<accession>A0A316A7H6</accession>
<organism evidence="2 3">
    <name type="scientific">Dyadobacter jejuensis</name>
    <dbReference type="NCBI Taxonomy" id="1082580"/>
    <lineage>
        <taxon>Bacteria</taxon>
        <taxon>Pseudomonadati</taxon>
        <taxon>Bacteroidota</taxon>
        <taxon>Cytophagia</taxon>
        <taxon>Cytophagales</taxon>
        <taxon>Spirosomataceae</taxon>
        <taxon>Dyadobacter</taxon>
    </lineage>
</organism>
<protein>
    <submittedName>
        <fullName evidence="2">Peptidase M23-like protein</fullName>
    </submittedName>
</protein>
<evidence type="ECO:0000313" key="2">
    <source>
        <dbReference type="EMBL" id="PWJ53422.1"/>
    </source>
</evidence>
<name>A0A316A7H6_9BACT</name>
<dbReference type="Gene3D" id="2.70.70.10">
    <property type="entry name" value="Glucose Permease (Domain IIA)"/>
    <property type="match status" value="1"/>
</dbReference>
<dbReference type="Proteomes" id="UP000245880">
    <property type="component" value="Unassembled WGS sequence"/>
</dbReference>
<dbReference type="InterPro" id="IPR016047">
    <property type="entry name" value="M23ase_b-sheet_dom"/>
</dbReference>
<feature type="domain" description="M23ase beta-sheet core" evidence="1">
    <location>
        <begin position="69"/>
        <end position="162"/>
    </location>
</feature>
<dbReference type="InterPro" id="IPR011055">
    <property type="entry name" value="Dup_hybrid_motif"/>
</dbReference>
<dbReference type="PANTHER" id="PTHR21666">
    <property type="entry name" value="PEPTIDASE-RELATED"/>
    <property type="match status" value="1"/>
</dbReference>
<proteinExistence type="predicted"/>
<dbReference type="CDD" id="cd12797">
    <property type="entry name" value="M23_peptidase"/>
    <property type="match status" value="1"/>
</dbReference>
<reference evidence="2 3" key="1">
    <citation type="submission" date="2018-03" db="EMBL/GenBank/DDBJ databases">
        <title>Genomic Encyclopedia of Archaeal and Bacterial Type Strains, Phase II (KMG-II): from individual species to whole genera.</title>
        <authorList>
            <person name="Goeker M."/>
        </authorList>
    </citation>
    <scope>NUCLEOTIDE SEQUENCE [LARGE SCALE GENOMIC DNA]</scope>
    <source>
        <strain evidence="2 3">DSM 100346</strain>
    </source>
</reference>
<dbReference type="InterPro" id="IPR050570">
    <property type="entry name" value="Cell_wall_metabolism_enzyme"/>
</dbReference>
<dbReference type="GO" id="GO:0004222">
    <property type="term" value="F:metalloendopeptidase activity"/>
    <property type="evidence" value="ECO:0007669"/>
    <property type="project" value="TreeGrafter"/>
</dbReference>
<gene>
    <name evidence="2" type="ORF">CLV98_12336</name>
</gene>
<dbReference type="PANTHER" id="PTHR21666:SF270">
    <property type="entry name" value="MUREIN HYDROLASE ACTIVATOR ENVC"/>
    <property type="match status" value="1"/>
</dbReference>